<keyword evidence="2" id="KW-1185">Reference proteome</keyword>
<proteinExistence type="predicted"/>
<evidence type="ECO:0000259" key="1">
    <source>
        <dbReference type="SMART" id="SM00060"/>
    </source>
</evidence>
<dbReference type="Pfam" id="PF00041">
    <property type="entry name" value="fn3"/>
    <property type="match status" value="1"/>
</dbReference>
<name>A0ABM3EFM1_SALSA</name>
<protein>
    <submittedName>
        <fullName evidence="3">Phosphatidylinositol phosphatase PTPRQ-like</fullName>
    </submittedName>
</protein>
<dbReference type="InterPro" id="IPR050713">
    <property type="entry name" value="RTP_Phos/Ushers"/>
</dbReference>
<dbReference type="InterPro" id="IPR036116">
    <property type="entry name" value="FN3_sf"/>
</dbReference>
<dbReference type="SUPFAM" id="SSF49265">
    <property type="entry name" value="Fibronectin type III"/>
    <property type="match status" value="1"/>
</dbReference>
<dbReference type="SMART" id="SM00060">
    <property type="entry name" value="FN3"/>
    <property type="match status" value="1"/>
</dbReference>
<sequence length="167" mass="17795">MTSVCLSLSQAPGLVTNLTAFAQNHTFVVVTWFLPLRINGLINKFAVKAKHARTGQTVRMLELDAEEIMTVALPHCNDAVEILSRGTASPSEVTASSPPVTLSAVPPATTWAVPISVGVDQLRPYTAYVFEVSAFTSDGEGQVASTMVRMPESAPEGPTPTTCRYGM</sequence>
<dbReference type="Proteomes" id="UP001652741">
    <property type="component" value="Unplaced"/>
</dbReference>
<dbReference type="Gene3D" id="2.60.40.10">
    <property type="entry name" value="Immunoglobulins"/>
    <property type="match status" value="1"/>
</dbReference>
<dbReference type="PANTHER" id="PTHR46957:SF1">
    <property type="entry name" value="PHOSPHATIDYLINOSITOL PHOSPHATASE PTPRQ"/>
    <property type="match status" value="1"/>
</dbReference>
<dbReference type="InterPro" id="IPR013783">
    <property type="entry name" value="Ig-like_fold"/>
</dbReference>
<dbReference type="InterPro" id="IPR003961">
    <property type="entry name" value="FN3_dom"/>
</dbReference>
<accession>A0ABM3EFM1</accession>
<feature type="domain" description="Fibronectin type-III" evidence="1">
    <location>
        <begin position="12"/>
        <end position="141"/>
    </location>
</feature>
<evidence type="ECO:0000313" key="3">
    <source>
        <dbReference type="RefSeq" id="XP_045569863.1"/>
    </source>
</evidence>
<organism evidence="2 3">
    <name type="scientific">Salmo salar</name>
    <name type="common">Atlantic salmon</name>
    <dbReference type="NCBI Taxonomy" id="8030"/>
    <lineage>
        <taxon>Eukaryota</taxon>
        <taxon>Metazoa</taxon>
        <taxon>Chordata</taxon>
        <taxon>Craniata</taxon>
        <taxon>Vertebrata</taxon>
        <taxon>Euteleostomi</taxon>
        <taxon>Actinopterygii</taxon>
        <taxon>Neopterygii</taxon>
        <taxon>Teleostei</taxon>
        <taxon>Protacanthopterygii</taxon>
        <taxon>Salmoniformes</taxon>
        <taxon>Salmonidae</taxon>
        <taxon>Salmoninae</taxon>
        <taxon>Salmo</taxon>
    </lineage>
</organism>
<evidence type="ECO:0000313" key="2">
    <source>
        <dbReference type="Proteomes" id="UP001652741"/>
    </source>
</evidence>
<dbReference type="PANTHER" id="PTHR46957">
    <property type="entry name" value="CYTOKINE RECEPTOR"/>
    <property type="match status" value="1"/>
</dbReference>
<dbReference type="GeneID" id="123739589"/>
<gene>
    <name evidence="3" type="primary">LOC123739589</name>
</gene>
<dbReference type="RefSeq" id="XP_045569863.1">
    <property type="nucleotide sequence ID" value="XM_045713907.1"/>
</dbReference>
<reference evidence="3" key="1">
    <citation type="submission" date="2025-08" db="UniProtKB">
        <authorList>
            <consortium name="RefSeq"/>
        </authorList>
    </citation>
    <scope>IDENTIFICATION</scope>
</reference>